<feature type="repeat" description="WD" evidence="11">
    <location>
        <begin position="257"/>
        <end position="299"/>
    </location>
</feature>
<evidence type="ECO:0000256" key="10">
    <source>
        <dbReference type="ARBA" id="ARBA00032565"/>
    </source>
</evidence>
<dbReference type="Pfam" id="PF00400">
    <property type="entry name" value="WD40"/>
    <property type="match status" value="1"/>
</dbReference>
<evidence type="ECO:0000256" key="11">
    <source>
        <dbReference type="PROSITE-ProRule" id="PRU00221"/>
    </source>
</evidence>
<dbReference type="InterPro" id="IPR044536">
    <property type="entry name" value="PEX7"/>
</dbReference>
<dbReference type="PANTHER" id="PTHR46027">
    <property type="entry name" value="PEROXISOMAL TARGETING SIGNAL 2 RECEPTOR"/>
    <property type="match status" value="1"/>
</dbReference>
<accession>A0A6A5C0K2</accession>
<keyword evidence="5 11" id="KW-0853">WD repeat</keyword>
<dbReference type="PROSITE" id="PS50082">
    <property type="entry name" value="WD_REPEATS_2"/>
    <property type="match status" value="1"/>
</dbReference>
<evidence type="ECO:0000256" key="2">
    <source>
        <dbReference type="ARBA" id="ARBA00004514"/>
    </source>
</evidence>
<dbReference type="VEuPathDB" id="AmoebaDB:FDP41_013536"/>
<dbReference type="SUPFAM" id="SSF50978">
    <property type="entry name" value="WD40 repeat-like"/>
    <property type="match status" value="1"/>
</dbReference>
<dbReference type="VEuPathDB" id="AmoebaDB:NfTy_028260"/>
<dbReference type="Proteomes" id="UP000444721">
    <property type="component" value="Unassembled WGS sequence"/>
</dbReference>
<evidence type="ECO:0000256" key="7">
    <source>
        <dbReference type="ARBA" id="ARBA00022927"/>
    </source>
</evidence>
<dbReference type="InterPro" id="IPR036322">
    <property type="entry name" value="WD40_repeat_dom_sf"/>
</dbReference>
<dbReference type="Gene3D" id="2.130.10.10">
    <property type="entry name" value="YVTN repeat-like/Quinoprotein amine dehydrogenase"/>
    <property type="match status" value="1"/>
</dbReference>
<keyword evidence="8" id="KW-0576">Peroxisome</keyword>
<dbReference type="InterPro" id="IPR001680">
    <property type="entry name" value="WD40_rpt"/>
</dbReference>
<dbReference type="RefSeq" id="XP_044565035.1">
    <property type="nucleotide sequence ID" value="XM_044704177.1"/>
</dbReference>
<evidence type="ECO:0000256" key="3">
    <source>
        <dbReference type="ARBA" id="ARBA00022448"/>
    </source>
</evidence>
<evidence type="ECO:0000256" key="8">
    <source>
        <dbReference type="ARBA" id="ARBA00023140"/>
    </source>
</evidence>
<dbReference type="GO" id="GO:0016558">
    <property type="term" value="P:protein import into peroxisome matrix"/>
    <property type="evidence" value="ECO:0007669"/>
    <property type="project" value="InterPro"/>
</dbReference>
<evidence type="ECO:0000256" key="1">
    <source>
        <dbReference type="ARBA" id="ARBA00004253"/>
    </source>
</evidence>
<keyword evidence="6" id="KW-0677">Repeat</keyword>
<comment type="similarity">
    <text evidence="9">Belongs to the WD repeat peroxin-7 family.</text>
</comment>
<dbReference type="GO" id="GO:0005829">
    <property type="term" value="C:cytosol"/>
    <property type="evidence" value="ECO:0007669"/>
    <property type="project" value="UniProtKB-SubCell"/>
</dbReference>
<keyword evidence="3" id="KW-0813">Transport</keyword>
<dbReference type="GO" id="GO:0005053">
    <property type="term" value="F:peroxisome matrix targeting signal-2 binding"/>
    <property type="evidence" value="ECO:0007669"/>
    <property type="project" value="InterPro"/>
</dbReference>
<dbReference type="AlphaFoldDB" id="A0A6A5C0K2"/>
<dbReference type="GO" id="GO:0005782">
    <property type="term" value="C:peroxisomal matrix"/>
    <property type="evidence" value="ECO:0007669"/>
    <property type="project" value="UniProtKB-SubCell"/>
</dbReference>
<dbReference type="InterPro" id="IPR015943">
    <property type="entry name" value="WD40/YVTN_repeat-like_dom_sf"/>
</dbReference>
<evidence type="ECO:0000256" key="6">
    <source>
        <dbReference type="ARBA" id="ARBA00022737"/>
    </source>
</evidence>
<evidence type="ECO:0000313" key="13">
    <source>
        <dbReference type="Proteomes" id="UP000444721"/>
    </source>
</evidence>
<evidence type="ECO:0000313" key="12">
    <source>
        <dbReference type="EMBL" id="KAF0980322.1"/>
    </source>
</evidence>
<dbReference type="PROSITE" id="PS00678">
    <property type="entry name" value="WD_REPEATS_1"/>
    <property type="match status" value="1"/>
</dbReference>
<keyword evidence="7" id="KW-0653">Protein transport</keyword>
<sequence>MGVGICVVNNPHSIEWSPFIENRLAVATSNRPGHTPISGVLYLLDFLPQNNIEIEHQIQLNVGCHHVLWSHRNENVLLSSCDDHVLRFFDTKNIDCMYREWFDNEKISNVDWDQISLEWIITGSLDSSSIKLYQENQESNEALDIFHTKKHELVIKEQESKLENVQDLQAPPVYDIQWNTHTPMQFYTSDRDGFVSLWDLRQHEDPCVASFRLHHRTCAIKLDVNAFDEYSMALGCFDQSLMTYDLRNTSRPKAYLPNIHYSLITGTKWSPHTQHLVATCSTDRTLRIWDMRESNQTPLQPQQHVGSSSSTTLTQSYGGRVSNFKNQKMEDWVNDLAWNVHEVGLMALCCNDQLVKAYNIKED</sequence>
<evidence type="ECO:0000256" key="5">
    <source>
        <dbReference type="ARBA" id="ARBA00022574"/>
    </source>
</evidence>
<protein>
    <recommendedName>
        <fullName evidence="10">Peroxin-7</fullName>
    </recommendedName>
</protein>
<organism evidence="12 13">
    <name type="scientific">Naegleria fowleri</name>
    <name type="common">Brain eating amoeba</name>
    <dbReference type="NCBI Taxonomy" id="5763"/>
    <lineage>
        <taxon>Eukaryota</taxon>
        <taxon>Discoba</taxon>
        <taxon>Heterolobosea</taxon>
        <taxon>Tetramitia</taxon>
        <taxon>Eutetramitia</taxon>
        <taxon>Vahlkampfiidae</taxon>
        <taxon>Naegleria</taxon>
    </lineage>
</organism>
<name>A0A6A5C0K2_NAEFO</name>
<evidence type="ECO:0000256" key="9">
    <source>
        <dbReference type="ARBA" id="ARBA00024017"/>
    </source>
</evidence>
<dbReference type="OrthoDB" id="273771at2759"/>
<reference evidence="12 13" key="1">
    <citation type="journal article" date="2019" name="Sci. Rep.">
        <title>Nanopore sequencing improves the draft genome of the human pathogenic amoeba Naegleria fowleri.</title>
        <authorList>
            <person name="Liechti N."/>
            <person name="Schurch N."/>
            <person name="Bruggmann R."/>
            <person name="Wittwer M."/>
        </authorList>
    </citation>
    <scope>NUCLEOTIDE SEQUENCE [LARGE SCALE GENOMIC DNA]</scope>
    <source>
        <strain evidence="12 13">ATCC 30894</strain>
    </source>
</reference>
<dbReference type="GeneID" id="68120751"/>
<gene>
    <name evidence="12" type="ORF">FDP41_013536</name>
</gene>
<evidence type="ECO:0000256" key="4">
    <source>
        <dbReference type="ARBA" id="ARBA00022490"/>
    </source>
</evidence>
<dbReference type="OMA" id="DIQWNTH"/>
<keyword evidence="13" id="KW-1185">Reference proteome</keyword>
<comment type="subcellular location">
    <subcellularLocation>
        <location evidence="2">Cytoplasm</location>
        <location evidence="2">Cytosol</location>
    </subcellularLocation>
    <subcellularLocation>
        <location evidence="1">Peroxisome matrix</location>
    </subcellularLocation>
</comment>
<dbReference type="VEuPathDB" id="AmoebaDB:NF0019660"/>
<dbReference type="EMBL" id="VFQX01000019">
    <property type="protein sequence ID" value="KAF0980322.1"/>
    <property type="molecule type" value="Genomic_DNA"/>
</dbReference>
<dbReference type="SMART" id="SM00320">
    <property type="entry name" value="WD40"/>
    <property type="match status" value="6"/>
</dbReference>
<dbReference type="PROSITE" id="PS50294">
    <property type="entry name" value="WD_REPEATS_REGION"/>
    <property type="match status" value="1"/>
</dbReference>
<proteinExistence type="inferred from homology"/>
<dbReference type="PANTHER" id="PTHR46027:SF1">
    <property type="entry name" value="PEROXISOMAL TARGETING SIGNAL 2 RECEPTOR"/>
    <property type="match status" value="1"/>
</dbReference>
<comment type="caution">
    <text evidence="12">The sequence shown here is derived from an EMBL/GenBank/DDBJ whole genome shotgun (WGS) entry which is preliminary data.</text>
</comment>
<dbReference type="InterPro" id="IPR019775">
    <property type="entry name" value="WD40_repeat_CS"/>
</dbReference>
<keyword evidence="4" id="KW-0963">Cytoplasm</keyword>